<evidence type="ECO:0000313" key="2">
    <source>
        <dbReference type="Proteomes" id="UP001157418"/>
    </source>
</evidence>
<dbReference type="Proteomes" id="UP001157418">
    <property type="component" value="Unassembled WGS sequence"/>
</dbReference>
<proteinExistence type="predicted"/>
<name>A0AAU9MBR1_9ASTR</name>
<accession>A0AAU9MBR1</accession>
<dbReference type="EMBL" id="CAKMRJ010001664">
    <property type="protein sequence ID" value="CAH1424491.1"/>
    <property type="molecule type" value="Genomic_DNA"/>
</dbReference>
<gene>
    <name evidence="1" type="ORF">LVIROSA_LOCUS11691</name>
</gene>
<protein>
    <submittedName>
        <fullName evidence="1">Uncharacterized protein</fullName>
    </submittedName>
</protein>
<keyword evidence="2" id="KW-1185">Reference proteome</keyword>
<dbReference type="AlphaFoldDB" id="A0AAU9MBR1"/>
<reference evidence="1 2" key="1">
    <citation type="submission" date="2022-01" db="EMBL/GenBank/DDBJ databases">
        <authorList>
            <person name="Xiong W."/>
            <person name="Schranz E."/>
        </authorList>
    </citation>
    <scope>NUCLEOTIDE SEQUENCE [LARGE SCALE GENOMIC DNA]</scope>
</reference>
<comment type="caution">
    <text evidence="1">The sequence shown here is derived from an EMBL/GenBank/DDBJ whole genome shotgun (WGS) entry which is preliminary data.</text>
</comment>
<sequence>MLKMKTKMLEMLKKLDQLCIESHRLTFIHVANLDEIQYRVEKLADTRGFDCKVDATADRLAIKINSAVETT</sequence>
<organism evidence="1 2">
    <name type="scientific">Lactuca virosa</name>
    <dbReference type="NCBI Taxonomy" id="75947"/>
    <lineage>
        <taxon>Eukaryota</taxon>
        <taxon>Viridiplantae</taxon>
        <taxon>Streptophyta</taxon>
        <taxon>Embryophyta</taxon>
        <taxon>Tracheophyta</taxon>
        <taxon>Spermatophyta</taxon>
        <taxon>Magnoliopsida</taxon>
        <taxon>eudicotyledons</taxon>
        <taxon>Gunneridae</taxon>
        <taxon>Pentapetalae</taxon>
        <taxon>asterids</taxon>
        <taxon>campanulids</taxon>
        <taxon>Asterales</taxon>
        <taxon>Asteraceae</taxon>
        <taxon>Cichorioideae</taxon>
        <taxon>Cichorieae</taxon>
        <taxon>Lactucinae</taxon>
        <taxon>Lactuca</taxon>
    </lineage>
</organism>
<evidence type="ECO:0000313" key="1">
    <source>
        <dbReference type="EMBL" id="CAH1424491.1"/>
    </source>
</evidence>